<protein>
    <submittedName>
        <fullName evidence="1">Pyruvate formate lyase-activating enzyme 1</fullName>
        <ecNumber evidence="1">1.97.1.4</ecNumber>
    </submittedName>
</protein>
<accession>A0A447XCT3</accession>
<keyword evidence="1" id="KW-0456">Lyase</keyword>
<dbReference type="EMBL" id="LR134238">
    <property type="protein sequence ID" value="VED13322.1"/>
    <property type="molecule type" value="Genomic_DNA"/>
</dbReference>
<sequence length="38" mass="3984">MSVIGRIHSFESCGTVDGPGISLYHLFPGLPDALPVLS</sequence>
<proteinExistence type="predicted"/>
<dbReference type="GO" id="GO:0016829">
    <property type="term" value="F:lyase activity"/>
    <property type="evidence" value="ECO:0007669"/>
    <property type="project" value="UniProtKB-KW"/>
</dbReference>
<name>A0A447XCT3_ECOLX</name>
<keyword evidence="1" id="KW-0670">Pyruvate</keyword>
<evidence type="ECO:0000313" key="2">
    <source>
        <dbReference type="Proteomes" id="UP000271797"/>
    </source>
</evidence>
<evidence type="ECO:0000313" key="1">
    <source>
        <dbReference type="EMBL" id="VED13322.1"/>
    </source>
</evidence>
<gene>
    <name evidence="1" type="primary">pflA-1</name>
    <name evidence="1" type="ORF">NCTC9044_04197</name>
</gene>
<dbReference type="GO" id="GO:0043365">
    <property type="term" value="F:[formate-C-acetyltransferase]-activating enzyme activity"/>
    <property type="evidence" value="ECO:0007669"/>
    <property type="project" value="UniProtKB-EC"/>
</dbReference>
<dbReference type="EC" id="1.97.1.4" evidence="1"/>
<keyword evidence="1" id="KW-0560">Oxidoreductase</keyword>
<organism evidence="1 2">
    <name type="scientific">Escherichia coli</name>
    <dbReference type="NCBI Taxonomy" id="562"/>
    <lineage>
        <taxon>Bacteria</taxon>
        <taxon>Pseudomonadati</taxon>
        <taxon>Pseudomonadota</taxon>
        <taxon>Gammaproteobacteria</taxon>
        <taxon>Enterobacterales</taxon>
        <taxon>Enterobacteriaceae</taxon>
        <taxon>Escherichia</taxon>
    </lineage>
</organism>
<reference evidence="1 2" key="1">
    <citation type="submission" date="2018-12" db="EMBL/GenBank/DDBJ databases">
        <authorList>
            <consortium name="Pathogen Informatics"/>
        </authorList>
    </citation>
    <scope>NUCLEOTIDE SEQUENCE [LARGE SCALE GENOMIC DNA]</scope>
    <source>
        <strain evidence="1 2">NCTC9044</strain>
    </source>
</reference>
<dbReference type="Proteomes" id="UP000271797">
    <property type="component" value="Chromosome"/>
</dbReference>
<dbReference type="AlphaFoldDB" id="A0A447XCT3"/>